<dbReference type="GO" id="GO:0009699">
    <property type="term" value="P:phenylpropanoid biosynthetic process"/>
    <property type="evidence" value="ECO:0007669"/>
    <property type="project" value="UniProtKB-ARBA"/>
</dbReference>
<comment type="subunit">
    <text evidence="2 4">Homodimer.</text>
</comment>
<dbReference type="Pfam" id="PF03018">
    <property type="entry name" value="Dirigent"/>
    <property type="match status" value="1"/>
</dbReference>
<evidence type="ECO:0000256" key="2">
    <source>
        <dbReference type="ARBA" id="ARBA00011738"/>
    </source>
</evidence>
<dbReference type="Gene3D" id="2.40.480.10">
    <property type="entry name" value="Allene oxide cyclase-like"/>
    <property type="match status" value="1"/>
</dbReference>
<accession>A0A8T0HYY9</accession>
<comment type="similarity">
    <text evidence="1 4">Belongs to the plant dirigent protein family.</text>
</comment>
<evidence type="ECO:0000313" key="5">
    <source>
        <dbReference type="EMBL" id="KAG0575871.1"/>
    </source>
</evidence>
<organism evidence="5 6">
    <name type="scientific">Ceratodon purpureus</name>
    <name type="common">Fire moss</name>
    <name type="synonym">Dicranum purpureum</name>
    <dbReference type="NCBI Taxonomy" id="3225"/>
    <lineage>
        <taxon>Eukaryota</taxon>
        <taxon>Viridiplantae</taxon>
        <taxon>Streptophyta</taxon>
        <taxon>Embryophyta</taxon>
        <taxon>Bryophyta</taxon>
        <taxon>Bryophytina</taxon>
        <taxon>Bryopsida</taxon>
        <taxon>Dicranidae</taxon>
        <taxon>Pseudoditrichales</taxon>
        <taxon>Ditrichaceae</taxon>
        <taxon>Ceratodon</taxon>
    </lineage>
</organism>
<keyword evidence="4" id="KW-0052">Apoplast</keyword>
<dbReference type="PANTHER" id="PTHR21495">
    <property type="entry name" value="NUCLEOPORIN-RELATED"/>
    <property type="match status" value="1"/>
</dbReference>
<feature type="signal peptide" evidence="4">
    <location>
        <begin position="1"/>
        <end position="25"/>
    </location>
</feature>
<keyword evidence="4" id="KW-0732">Signal</keyword>
<keyword evidence="6" id="KW-1185">Reference proteome</keyword>
<proteinExistence type="inferred from homology"/>
<dbReference type="AlphaFoldDB" id="A0A8T0HYY9"/>
<comment type="function">
    <text evidence="4">Dirigent proteins impart stereoselectivity on the phenoxy radical-coupling reaction, yielding optically active lignans from two molecules of coniferyl alcohol in the biosynthesis of lignans, flavonolignans, and alkaloids and thus plays a central role in plant secondary metabolism.</text>
</comment>
<dbReference type="InterPro" id="IPR044859">
    <property type="entry name" value="Allene_oxi_cyc_Dirigent"/>
</dbReference>
<evidence type="ECO:0000256" key="1">
    <source>
        <dbReference type="ARBA" id="ARBA00010746"/>
    </source>
</evidence>
<keyword evidence="3 4" id="KW-0964">Secreted</keyword>
<dbReference type="InterPro" id="IPR004265">
    <property type="entry name" value="Dirigent"/>
</dbReference>
<comment type="caution">
    <text evidence="5">The sequence shown here is derived from an EMBL/GenBank/DDBJ whole genome shotgun (WGS) entry which is preliminary data.</text>
</comment>
<protein>
    <recommendedName>
        <fullName evidence="4">Dirigent protein</fullName>
    </recommendedName>
</protein>
<sequence>MAVTMQYSLVAVLLVVIISATGTSAGLNTKSKTHNVTFYAHEAIETGDDATARIVAGPGGNISALQFGCLVVVNDVITKTADPNSTALGKLQGLYILDGSKKYRAEVTVIIDQPGDLVETTYEIVGQRAGFNVSNERELAVVAGTGNFLGQKGYAVVSTVSQTLVQGSIIGAQYNVQKWTLVVGNAN</sequence>
<dbReference type="EMBL" id="CM026425">
    <property type="protein sequence ID" value="KAG0575871.1"/>
    <property type="molecule type" value="Genomic_DNA"/>
</dbReference>
<reference evidence="5" key="1">
    <citation type="submission" date="2020-06" db="EMBL/GenBank/DDBJ databases">
        <title>WGS assembly of Ceratodon purpureus strain R40.</title>
        <authorList>
            <person name="Carey S.B."/>
            <person name="Jenkins J."/>
            <person name="Shu S."/>
            <person name="Lovell J.T."/>
            <person name="Sreedasyam A."/>
            <person name="Maumus F."/>
            <person name="Tiley G.P."/>
            <person name="Fernandez-Pozo N."/>
            <person name="Barry K."/>
            <person name="Chen C."/>
            <person name="Wang M."/>
            <person name="Lipzen A."/>
            <person name="Daum C."/>
            <person name="Saski C.A."/>
            <person name="Payton A.C."/>
            <person name="Mcbreen J.C."/>
            <person name="Conrad R.E."/>
            <person name="Kollar L.M."/>
            <person name="Olsson S."/>
            <person name="Huttunen S."/>
            <person name="Landis J.B."/>
            <person name="Wickett N.J."/>
            <person name="Johnson M.G."/>
            <person name="Rensing S.A."/>
            <person name="Grimwood J."/>
            <person name="Schmutz J."/>
            <person name="Mcdaniel S.F."/>
        </authorList>
    </citation>
    <scope>NUCLEOTIDE SEQUENCE</scope>
    <source>
        <strain evidence="5">R40</strain>
    </source>
</reference>
<gene>
    <name evidence="5" type="ORF">KC19_5G036400</name>
</gene>
<evidence type="ECO:0000256" key="4">
    <source>
        <dbReference type="RuleBase" id="RU363099"/>
    </source>
</evidence>
<feature type="chain" id="PRO_5035964741" description="Dirigent protein" evidence="4">
    <location>
        <begin position="26"/>
        <end position="187"/>
    </location>
</feature>
<name>A0A8T0HYY9_CERPU</name>
<evidence type="ECO:0000313" key="6">
    <source>
        <dbReference type="Proteomes" id="UP000822688"/>
    </source>
</evidence>
<dbReference type="Proteomes" id="UP000822688">
    <property type="component" value="Chromosome 5"/>
</dbReference>
<evidence type="ECO:0000256" key="3">
    <source>
        <dbReference type="ARBA" id="ARBA00022525"/>
    </source>
</evidence>
<comment type="subcellular location">
    <subcellularLocation>
        <location evidence="4">Secreted</location>
        <location evidence="4">Extracellular space</location>
        <location evidence="4">Apoplast</location>
    </subcellularLocation>
</comment>
<dbReference type="GO" id="GO:0048046">
    <property type="term" value="C:apoplast"/>
    <property type="evidence" value="ECO:0007669"/>
    <property type="project" value="UniProtKB-SubCell"/>
</dbReference>